<feature type="domain" description="SnoaL-like" evidence="1">
    <location>
        <begin position="7"/>
        <end position="112"/>
    </location>
</feature>
<evidence type="ECO:0000259" key="1">
    <source>
        <dbReference type="Pfam" id="PF12680"/>
    </source>
</evidence>
<dbReference type="PANTHER" id="PTHR41252">
    <property type="entry name" value="BLR2505 PROTEIN"/>
    <property type="match status" value="1"/>
</dbReference>
<evidence type="ECO:0000313" key="2">
    <source>
        <dbReference type="EMBL" id="GAA1785268.1"/>
    </source>
</evidence>
<proteinExistence type="predicted"/>
<keyword evidence="3" id="KW-1185">Reference proteome</keyword>
<dbReference type="Gene3D" id="3.10.450.50">
    <property type="match status" value="1"/>
</dbReference>
<sequence>MTHRDIVAAHYAAGARGDLAGMLADFAPDISWTESAGFPLAGTYVGPDEIRDRVLGPIAAEWDGFGMRVDELVGDAGTVIAVGRYVGTHRRTGHPLDARTVHIWRLDGDRITGFEQITDTRLVALAAEGDDA</sequence>
<protein>
    <submittedName>
        <fullName evidence="2">Nuclear transport factor 2 family protein</fullName>
    </submittedName>
</protein>
<gene>
    <name evidence="2" type="ORF">GCM10009768_12700</name>
</gene>
<accession>A0ABN2LFQ7</accession>
<dbReference type="Pfam" id="PF12680">
    <property type="entry name" value="SnoaL_2"/>
    <property type="match status" value="1"/>
</dbReference>
<name>A0ABN2LFQ7_9MICO</name>
<evidence type="ECO:0000313" key="3">
    <source>
        <dbReference type="Proteomes" id="UP001500851"/>
    </source>
</evidence>
<dbReference type="InterPro" id="IPR032710">
    <property type="entry name" value="NTF2-like_dom_sf"/>
</dbReference>
<dbReference type="RefSeq" id="WP_344030710.1">
    <property type="nucleotide sequence ID" value="NZ_BAAAOB010000001.1"/>
</dbReference>
<dbReference type="EMBL" id="BAAAOB010000001">
    <property type="protein sequence ID" value="GAA1785268.1"/>
    <property type="molecule type" value="Genomic_DNA"/>
</dbReference>
<organism evidence="2 3">
    <name type="scientific">Leucobacter iarius</name>
    <dbReference type="NCBI Taxonomy" id="333963"/>
    <lineage>
        <taxon>Bacteria</taxon>
        <taxon>Bacillati</taxon>
        <taxon>Actinomycetota</taxon>
        <taxon>Actinomycetes</taxon>
        <taxon>Micrococcales</taxon>
        <taxon>Microbacteriaceae</taxon>
        <taxon>Leucobacter</taxon>
    </lineage>
</organism>
<dbReference type="SUPFAM" id="SSF54427">
    <property type="entry name" value="NTF2-like"/>
    <property type="match status" value="1"/>
</dbReference>
<dbReference type="PANTHER" id="PTHR41252:SF1">
    <property type="entry name" value="BLR2505 PROTEIN"/>
    <property type="match status" value="1"/>
</dbReference>
<comment type="caution">
    <text evidence="2">The sequence shown here is derived from an EMBL/GenBank/DDBJ whole genome shotgun (WGS) entry which is preliminary data.</text>
</comment>
<reference evidence="2 3" key="1">
    <citation type="journal article" date="2019" name="Int. J. Syst. Evol. Microbiol.">
        <title>The Global Catalogue of Microorganisms (GCM) 10K type strain sequencing project: providing services to taxonomists for standard genome sequencing and annotation.</title>
        <authorList>
            <consortium name="The Broad Institute Genomics Platform"/>
            <consortium name="The Broad Institute Genome Sequencing Center for Infectious Disease"/>
            <person name="Wu L."/>
            <person name="Ma J."/>
        </authorList>
    </citation>
    <scope>NUCLEOTIDE SEQUENCE [LARGE SCALE GENOMIC DNA]</scope>
    <source>
        <strain evidence="2 3">JCM 14736</strain>
    </source>
</reference>
<dbReference type="InterPro" id="IPR037401">
    <property type="entry name" value="SnoaL-like"/>
</dbReference>
<dbReference type="Proteomes" id="UP001500851">
    <property type="component" value="Unassembled WGS sequence"/>
</dbReference>